<sequence length="867" mass="98335">MSGVMYGSYENARMASASTLETPEESEAVKEFRLVENLLRESYSLDGKTLLEQEDIVTEATAEQLEGIARLPILIEKYPHPNLAEQCMVAIANIFLKSKDVQRQCIASTMRRIKFREFPSLDIFLSIIMNVQHQNDFRARAALINTIGAIAEHLGGNRTVGHLIRRSLDSQDEGERDAAIWSAQQLIKYDSEFASSTIGHIVDMLNDPSLPSDSFRKLVKILGASHAAASDHAINCLTRQLKNVNTSSVIGGIGCELASECALQLVKLSVRIPHLAEITSEFLTQSGLNDPRPKLRKKCLLLLERLASREALSTKATDQLLEFLDENIESNKWELEYLVKVIEIVSAKENIEITDEFCTKIYELFLRAQCFTIKIHLCNIMSSILLSNSGNAIFNVDDVFSFIHELTENEGIFGNPAITTAIAKLLQTDGDKDGIVPIVEDLIDRINGNGKHQFSCLKLLRVIGWRTPVNFSDLSAQNHLPEAAKVIYNNLILMGLTPEQEKCLIREYPSQNYSFDLYRLIRSCFRYRRFFFANHLSKMILEKSRGKVRIMYKAHFGHLVKISEFEMNLFNSFRTCADMDNFLEILEEGMAKLTKLVIQVRPAAKVWLEARCLLLQAAVCFIQDTSDAPMSYLDSDFEECSSDILGLLGSERGIDKSSRRSYEMMQKILDVMRKIVNHEAENLIVTPEIEVDIFGHELKKQIQDSFAECKSHLKEKRRIPAIISLLRIQLGYPKVFFISPKVEEVKMELTPIVEKQYSKGTSLVFTCDGALPAGVKNIKIIYSLKPPFNDGKPGEYKSFEEDAVVRRNFFTSNFAVNFQEIGVYKLKVEYHLIDDDNIQWAKKFFKEIVLNSQDPLRAQKPAAQTSQ</sequence>
<dbReference type="Gene3D" id="1.25.10.10">
    <property type="entry name" value="Leucine-rich Repeat Variant"/>
    <property type="match status" value="1"/>
</dbReference>
<evidence type="ECO:0000313" key="6">
    <source>
        <dbReference type="Proteomes" id="UP001158576"/>
    </source>
</evidence>
<evidence type="ECO:0000259" key="4">
    <source>
        <dbReference type="Pfam" id="PF24436"/>
    </source>
</evidence>
<dbReference type="Proteomes" id="UP001158576">
    <property type="component" value="Chromosome 2"/>
</dbReference>
<evidence type="ECO:0000313" key="5">
    <source>
        <dbReference type="EMBL" id="CAG5112898.1"/>
    </source>
</evidence>
<name>A0ABN7T4Y9_OIKDI</name>
<proteinExistence type="inferred from homology"/>
<evidence type="ECO:0000256" key="2">
    <source>
        <dbReference type="ARBA" id="ARBA00015336"/>
    </source>
</evidence>
<accession>A0ABN7T4Y9</accession>
<dbReference type="Pfam" id="PF24436">
    <property type="entry name" value="INTS7_N"/>
    <property type="match status" value="1"/>
</dbReference>
<keyword evidence="6" id="KW-1185">Reference proteome</keyword>
<dbReference type="PANTHER" id="PTHR13322:SF2">
    <property type="entry name" value="INTEGRATOR COMPLEX SUBUNIT 7"/>
    <property type="match status" value="1"/>
</dbReference>
<dbReference type="PANTHER" id="PTHR13322">
    <property type="entry name" value="C1ORF73 PROTEIN"/>
    <property type="match status" value="1"/>
</dbReference>
<dbReference type="InterPro" id="IPR033060">
    <property type="entry name" value="INTS7"/>
</dbReference>
<dbReference type="Pfam" id="PF22965">
    <property type="entry name" value="INTS7_C"/>
    <property type="match status" value="1"/>
</dbReference>
<dbReference type="InterPro" id="IPR016024">
    <property type="entry name" value="ARM-type_fold"/>
</dbReference>
<dbReference type="SUPFAM" id="SSF48371">
    <property type="entry name" value="ARM repeat"/>
    <property type="match status" value="1"/>
</dbReference>
<feature type="domain" description="Integrator complex subunit 7 C-terminal" evidence="3">
    <location>
        <begin position="797"/>
        <end position="840"/>
    </location>
</feature>
<dbReference type="InterPro" id="IPR056516">
    <property type="entry name" value="INTS7_N"/>
</dbReference>
<dbReference type="InterPro" id="IPR054519">
    <property type="entry name" value="INTS7_C"/>
</dbReference>
<reference evidence="5 6" key="1">
    <citation type="submission" date="2021-04" db="EMBL/GenBank/DDBJ databases">
        <authorList>
            <person name="Bliznina A."/>
        </authorList>
    </citation>
    <scope>NUCLEOTIDE SEQUENCE [LARGE SCALE GENOMIC DNA]</scope>
</reference>
<protein>
    <recommendedName>
        <fullName evidence="2">Integrator complex subunit 7</fullName>
    </recommendedName>
</protein>
<evidence type="ECO:0000256" key="1">
    <source>
        <dbReference type="ARBA" id="ARBA00008565"/>
    </source>
</evidence>
<gene>
    <name evidence="5" type="ORF">OKIOD_LOCUS15828</name>
</gene>
<feature type="domain" description="Integrator complex subunit 7 N-terminal" evidence="4">
    <location>
        <begin position="61"/>
        <end position="527"/>
    </location>
</feature>
<dbReference type="EMBL" id="OU015567">
    <property type="protein sequence ID" value="CAG5112898.1"/>
    <property type="molecule type" value="Genomic_DNA"/>
</dbReference>
<evidence type="ECO:0000259" key="3">
    <source>
        <dbReference type="Pfam" id="PF22965"/>
    </source>
</evidence>
<dbReference type="InterPro" id="IPR011989">
    <property type="entry name" value="ARM-like"/>
</dbReference>
<organism evidence="5 6">
    <name type="scientific">Oikopleura dioica</name>
    <name type="common">Tunicate</name>
    <dbReference type="NCBI Taxonomy" id="34765"/>
    <lineage>
        <taxon>Eukaryota</taxon>
        <taxon>Metazoa</taxon>
        <taxon>Chordata</taxon>
        <taxon>Tunicata</taxon>
        <taxon>Appendicularia</taxon>
        <taxon>Copelata</taxon>
        <taxon>Oikopleuridae</taxon>
        <taxon>Oikopleura</taxon>
    </lineage>
</organism>
<comment type="similarity">
    <text evidence="1">Belongs to the Integrator subunit 7 family.</text>
</comment>